<dbReference type="Proteomes" id="UP000728106">
    <property type="component" value="Unassembled WGS sequence"/>
</dbReference>
<accession>A0A4Z0RHG5</accession>
<dbReference type="EMBL" id="JAAOCP010000016">
    <property type="protein sequence ID" value="MBJ7639756.1"/>
    <property type="molecule type" value="Genomic_DNA"/>
</dbReference>
<gene>
    <name evidence="2" type="ORF">HAU20_10255</name>
    <name evidence="1" type="ORF">HAU43_09965</name>
</gene>
<reference evidence="2 3" key="2">
    <citation type="journal article" date="2021" name="Int. J. Food Microbiol.">
        <title>Safety demonstration of a microbial species for use in the food chain: Weissella confusa.</title>
        <authorList>
            <person name="Bourdichon F."/>
            <person name="Patrone V."/>
            <person name="Fontana A."/>
            <person name="Milani G."/>
            <person name="Morelli L."/>
        </authorList>
    </citation>
    <scope>NUCLEOTIDE SEQUENCE [LARGE SCALE GENOMIC DNA]</scope>
    <source>
        <strain evidence="1">CCUG 30943</strain>
        <strain evidence="2 3">CCUG 43002</strain>
    </source>
</reference>
<dbReference type="Proteomes" id="UP000808038">
    <property type="component" value="Unassembled WGS sequence"/>
</dbReference>
<sequence length="68" mass="7411">MTGQMKVRYVTKAAETGSEYVRMFNVKVGTTDEQLRQLGQVIVNLGVETEIVSISATEVNAYDAGLAE</sequence>
<evidence type="ECO:0008006" key="4">
    <source>
        <dbReference type="Google" id="ProtNLM"/>
    </source>
</evidence>
<proteinExistence type="predicted"/>
<dbReference type="EMBL" id="JAAOCX010000016">
    <property type="protein sequence ID" value="MBJ7633402.1"/>
    <property type="molecule type" value="Genomic_DNA"/>
</dbReference>
<name>A0A4Z0RHG5_WEICO</name>
<dbReference type="AlphaFoldDB" id="A0A4Z0RHG5"/>
<keyword evidence="3" id="KW-1185">Reference proteome</keyword>
<reference evidence="2" key="1">
    <citation type="submission" date="2020-02" db="EMBL/GenBank/DDBJ databases">
        <authorList>
            <person name="Fontana A."/>
            <person name="Patrone V."/>
            <person name="Morelli L."/>
        </authorList>
    </citation>
    <scope>NUCLEOTIDE SEQUENCE</scope>
    <source>
        <strain evidence="1">CCUG 30943</strain>
        <strain evidence="2">CCUG 43002</strain>
    </source>
</reference>
<organism evidence="2 3">
    <name type="scientific">Weissella confusa</name>
    <name type="common">Lactobacillus confusus</name>
    <dbReference type="NCBI Taxonomy" id="1583"/>
    <lineage>
        <taxon>Bacteria</taxon>
        <taxon>Bacillati</taxon>
        <taxon>Bacillota</taxon>
        <taxon>Bacilli</taxon>
        <taxon>Lactobacillales</taxon>
        <taxon>Lactobacillaceae</taxon>
        <taxon>Weissella</taxon>
    </lineage>
</organism>
<comment type="caution">
    <text evidence="2">The sequence shown here is derived from an EMBL/GenBank/DDBJ whole genome shotgun (WGS) entry which is preliminary data.</text>
</comment>
<evidence type="ECO:0000313" key="3">
    <source>
        <dbReference type="Proteomes" id="UP000728106"/>
    </source>
</evidence>
<evidence type="ECO:0000313" key="1">
    <source>
        <dbReference type="EMBL" id="MBJ7633402.1"/>
    </source>
</evidence>
<dbReference type="RefSeq" id="WP_135391184.1">
    <property type="nucleotide sequence ID" value="NZ_ALXH01000145.1"/>
</dbReference>
<protein>
    <recommendedName>
        <fullName evidence="4">DUF1659 domain-containing protein</fullName>
    </recommendedName>
</protein>
<evidence type="ECO:0000313" key="2">
    <source>
        <dbReference type="EMBL" id="MBJ7639756.1"/>
    </source>
</evidence>